<feature type="binding site" evidence="10">
    <location>
        <position position="91"/>
    </location>
    <ligand>
        <name>Zn(2+)</name>
        <dbReference type="ChEBI" id="CHEBI:29105"/>
        <label>1</label>
    </ligand>
</feature>
<evidence type="ECO:0000256" key="1">
    <source>
        <dbReference type="ARBA" id="ARBA00004496"/>
    </source>
</evidence>
<dbReference type="FunFam" id="1.10.150.900:FF:000001">
    <property type="entry name" value="Aminoacylase-1, putative"/>
    <property type="match status" value="1"/>
</dbReference>
<feature type="binding site" evidence="10">
    <location>
        <position position="384"/>
    </location>
    <ligand>
        <name>Zn(2+)</name>
        <dbReference type="ChEBI" id="CHEBI:29105"/>
        <label>2</label>
    </ligand>
</feature>
<name>A0AAV7N0Q5_PLEWA</name>
<evidence type="ECO:0000256" key="2">
    <source>
        <dbReference type="ARBA" id="ARBA00006247"/>
    </source>
</evidence>
<keyword evidence="6" id="KW-0378">Hydrolase</keyword>
<keyword evidence="4" id="KW-0963">Cytoplasm</keyword>
<dbReference type="InterPro" id="IPR010159">
    <property type="entry name" value="N-acyl_aa_amidohydrolase"/>
</dbReference>
<dbReference type="PANTHER" id="PTHR45892">
    <property type="entry name" value="AMINOACYLASE-1"/>
    <property type="match status" value="1"/>
</dbReference>
<dbReference type="GO" id="GO:0006520">
    <property type="term" value="P:amino acid metabolic process"/>
    <property type="evidence" value="ECO:0007669"/>
    <property type="project" value="InterPro"/>
</dbReference>
<evidence type="ECO:0000256" key="7">
    <source>
        <dbReference type="ARBA" id="ARBA00022833"/>
    </source>
</evidence>
<dbReference type="PANTHER" id="PTHR45892:SF1">
    <property type="entry name" value="AMINOACYLASE-1"/>
    <property type="match status" value="1"/>
</dbReference>
<organism evidence="13 14">
    <name type="scientific">Pleurodeles waltl</name>
    <name type="common">Iberian ribbed newt</name>
    <dbReference type="NCBI Taxonomy" id="8319"/>
    <lineage>
        <taxon>Eukaryota</taxon>
        <taxon>Metazoa</taxon>
        <taxon>Chordata</taxon>
        <taxon>Craniata</taxon>
        <taxon>Vertebrata</taxon>
        <taxon>Euteleostomi</taxon>
        <taxon>Amphibia</taxon>
        <taxon>Batrachia</taxon>
        <taxon>Caudata</taxon>
        <taxon>Salamandroidea</taxon>
        <taxon>Salamandridae</taxon>
        <taxon>Pleurodelinae</taxon>
        <taxon>Pleurodeles</taxon>
    </lineage>
</organism>
<evidence type="ECO:0000313" key="13">
    <source>
        <dbReference type="EMBL" id="KAJ1109527.1"/>
    </source>
</evidence>
<reference evidence="13" key="1">
    <citation type="journal article" date="2022" name="bioRxiv">
        <title>Sequencing and chromosome-scale assembly of the giantPleurodeles waltlgenome.</title>
        <authorList>
            <person name="Brown T."/>
            <person name="Elewa A."/>
            <person name="Iarovenko S."/>
            <person name="Subramanian E."/>
            <person name="Araus A.J."/>
            <person name="Petzold A."/>
            <person name="Susuki M."/>
            <person name="Suzuki K.-i.T."/>
            <person name="Hayashi T."/>
            <person name="Toyoda A."/>
            <person name="Oliveira C."/>
            <person name="Osipova E."/>
            <person name="Leigh N.D."/>
            <person name="Simon A."/>
            <person name="Yun M.H."/>
        </authorList>
    </citation>
    <scope>NUCLEOTIDE SEQUENCE</scope>
    <source>
        <strain evidence="13">20211129_DDA</strain>
        <tissue evidence="13">Liver</tissue>
    </source>
</reference>
<feature type="domain" description="Peptidase M20 dimerisation" evidence="12">
    <location>
        <begin position="199"/>
        <end position="310"/>
    </location>
</feature>
<dbReference type="Pfam" id="PF07687">
    <property type="entry name" value="M20_dimer"/>
    <property type="match status" value="1"/>
</dbReference>
<evidence type="ECO:0000256" key="5">
    <source>
        <dbReference type="ARBA" id="ARBA00022723"/>
    </source>
</evidence>
<dbReference type="CDD" id="cd05646">
    <property type="entry name" value="M20_AcylaseI_like"/>
    <property type="match status" value="1"/>
</dbReference>
<evidence type="ECO:0000256" key="8">
    <source>
        <dbReference type="ARBA" id="ARBA00029656"/>
    </source>
</evidence>
<proteinExistence type="inferred from homology"/>
<feature type="region of interest" description="Disordered" evidence="11">
    <location>
        <begin position="1"/>
        <end position="21"/>
    </location>
</feature>
<protein>
    <recommendedName>
        <fullName evidence="3">N-acyl-aliphatic-L-amino acid amidohydrolase</fullName>
        <ecNumber evidence="3">3.5.1.14</ecNumber>
    </recommendedName>
    <alternativeName>
        <fullName evidence="8">N-acyl-L-amino-acid amidohydrolase</fullName>
    </alternativeName>
</protein>
<dbReference type="Gene3D" id="3.30.70.360">
    <property type="match status" value="1"/>
</dbReference>
<dbReference type="SUPFAM" id="SSF55031">
    <property type="entry name" value="Bacterial exopeptidase dimerisation domain"/>
    <property type="match status" value="1"/>
</dbReference>
<dbReference type="Gene3D" id="3.40.630.10">
    <property type="entry name" value="Zn peptidases"/>
    <property type="match status" value="1"/>
</dbReference>
<gene>
    <name evidence="13" type="ORF">NDU88_006887</name>
</gene>
<dbReference type="GO" id="GO:0046872">
    <property type="term" value="F:metal ion binding"/>
    <property type="evidence" value="ECO:0007669"/>
    <property type="project" value="UniProtKB-KW"/>
</dbReference>
<dbReference type="PIRSF" id="PIRSF036696">
    <property type="entry name" value="ACY-1"/>
    <property type="match status" value="1"/>
</dbReference>
<comment type="similarity">
    <text evidence="2">Belongs to the peptidase M20A family.</text>
</comment>
<dbReference type="InterPro" id="IPR001261">
    <property type="entry name" value="ArgE/DapE_CS"/>
</dbReference>
<dbReference type="SUPFAM" id="SSF53187">
    <property type="entry name" value="Zn-dependent exopeptidases"/>
    <property type="match status" value="1"/>
</dbReference>
<evidence type="ECO:0000256" key="11">
    <source>
        <dbReference type="SAM" id="MobiDB-lite"/>
    </source>
</evidence>
<evidence type="ECO:0000256" key="4">
    <source>
        <dbReference type="ARBA" id="ARBA00022490"/>
    </source>
</evidence>
<sequence>MLPAGESHHARNEKIEEPQENPSTGLFREYLRIRTVHPEPDYDEAVKFFERVASELGLTCRKLEFCPGRVITVLTWEGTSPHLKSVVLNSHSDVVPVFEDHWNTHPFAAHKDENGNIYARGAQDMKCVTIQYIEAIRKLKAEGKQFPRTLHLTIVPDEEIGGYSGMAVFVKKPEFKSLNVGFALDEGLANPSDQFTVFYGEKSIWWLTVHCVGNPGHGSRFIENTAAEKLYKVINSFMEFRGKEKQRLESDPRLTLGDVTTVNMTKLSGGVAYNVIPSEMAAAFDLRIPPTVDLKAFEVNIQNWCRQAGEGVTYEFYQKTMDQTVTSTEESDPWWKAFSGPCKELNLTLKPEIFPAGTDSRYLREVGVPAIGFSPMNKTPILLHDHNEYLNEQIFLKGIDIYTRIISSLASVAPQPGE</sequence>
<dbReference type="FunFam" id="3.30.70.360:FF:000005">
    <property type="entry name" value="Putative Aminoacylase-1"/>
    <property type="match status" value="1"/>
</dbReference>
<dbReference type="GO" id="GO:0005737">
    <property type="term" value="C:cytoplasm"/>
    <property type="evidence" value="ECO:0007669"/>
    <property type="project" value="UniProtKB-SubCell"/>
</dbReference>
<dbReference type="Gene3D" id="1.10.150.900">
    <property type="match status" value="1"/>
</dbReference>
<dbReference type="AlphaFoldDB" id="A0AAV7N0Q5"/>
<dbReference type="Pfam" id="PF01546">
    <property type="entry name" value="Peptidase_M20"/>
    <property type="match status" value="1"/>
</dbReference>
<dbReference type="InterPro" id="IPR036264">
    <property type="entry name" value="Bact_exopeptidase_dim_dom"/>
</dbReference>
<keyword evidence="5 10" id="KW-0479">Metal-binding</keyword>
<comment type="subcellular location">
    <subcellularLocation>
        <location evidence="1">Cytoplasm</location>
    </subcellularLocation>
</comment>
<feature type="active site" description="Proton acceptor" evidence="9">
    <location>
        <position position="158"/>
    </location>
</feature>
<comment type="caution">
    <text evidence="13">The sequence shown here is derived from an EMBL/GenBank/DDBJ whole genome shotgun (WGS) entry which is preliminary data.</text>
</comment>
<evidence type="ECO:0000256" key="3">
    <source>
        <dbReference type="ARBA" id="ARBA00011913"/>
    </source>
</evidence>
<feature type="binding site" evidence="10">
    <location>
        <position position="124"/>
    </location>
    <ligand>
        <name>Zn(2+)</name>
        <dbReference type="ChEBI" id="CHEBI:29105"/>
        <label>2</label>
    </ligand>
</feature>
<dbReference type="Proteomes" id="UP001066276">
    <property type="component" value="Chromosome 9"/>
</dbReference>
<keyword evidence="7 10" id="KW-0862">Zinc</keyword>
<evidence type="ECO:0000256" key="9">
    <source>
        <dbReference type="PIRSR" id="PIRSR036696-1"/>
    </source>
</evidence>
<dbReference type="NCBIfam" id="TIGR01880">
    <property type="entry name" value="Ac-peptdase-euk"/>
    <property type="match status" value="1"/>
</dbReference>
<comment type="cofactor">
    <cofactor evidence="10">
        <name>Zn(2+)</name>
        <dbReference type="ChEBI" id="CHEBI:29105"/>
    </cofactor>
    <text evidence="10">Binds 2 Zn(2+) ions per subunit.</text>
</comment>
<evidence type="ECO:0000313" key="14">
    <source>
        <dbReference type="Proteomes" id="UP001066276"/>
    </source>
</evidence>
<accession>A0AAV7N0Q5</accession>
<dbReference type="FunFam" id="3.40.630.10:FF:000019">
    <property type="entry name" value="Aminoacylase 1"/>
    <property type="match status" value="1"/>
</dbReference>
<feature type="binding site" evidence="10">
    <location>
        <position position="124"/>
    </location>
    <ligand>
        <name>Zn(2+)</name>
        <dbReference type="ChEBI" id="CHEBI:29105"/>
        <label>1</label>
    </ligand>
</feature>
<dbReference type="GO" id="GO:0004046">
    <property type="term" value="F:aminoacylase activity"/>
    <property type="evidence" value="ECO:0007669"/>
    <property type="project" value="UniProtKB-EC"/>
</dbReference>
<dbReference type="PROSITE" id="PS00759">
    <property type="entry name" value="ARGE_DAPE_CPG2_2"/>
    <property type="match status" value="1"/>
</dbReference>
<dbReference type="EC" id="3.5.1.14" evidence="3"/>
<feature type="active site" evidence="9">
    <location>
        <position position="93"/>
    </location>
</feature>
<feature type="binding site" evidence="10">
    <location>
        <position position="186"/>
    </location>
    <ligand>
        <name>Zn(2+)</name>
        <dbReference type="ChEBI" id="CHEBI:29105"/>
        <label>1</label>
    </ligand>
</feature>
<feature type="compositionally biased region" description="Basic and acidic residues" evidence="11">
    <location>
        <begin position="1"/>
        <end position="17"/>
    </location>
</feature>
<evidence type="ECO:0000256" key="6">
    <source>
        <dbReference type="ARBA" id="ARBA00022801"/>
    </source>
</evidence>
<dbReference type="InterPro" id="IPR002933">
    <property type="entry name" value="Peptidase_M20"/>
</dbReference>
<evidence type="ECO:0000256" key="10">
    <source>
        <dbReference type="PIRSR" id="PIRSR036696-2"/>
    </source>
</evidence>
<dbReference type="InterPro" id="IPR052083">
    <property type="entry name" value="Aminoacylase-1_M20A"/>
</dbReference>
<dbReference type="EMBL" id="JANPWB010000013">
    <property type="protein sequence ID" value="KAJ1109527.1"/>
    <property type="molecule type" value="Genomic_DNA"/>
</dbReference>
<evidence type="ECO:0000259" key="12">
    <source>
        <dbReference type="Pfam" id="PF07687"/>
    </source>
</evidence>
<feature type="binding site" evidence="10">
    <location>
        <position position="159"/>
    </location>
    <ligand>
        <name>Zn(2+)</name>
        <dbReference type="ChEBI" id="CHEBI:29105"/>
        <label>2</label>
    </ligand>
</feature>
<keyword evidence="14" id="KW-1185">Reference proteome</keyword>
<dbReference type="InterPro" id="IPR011650">
    <property type="entry name" value="Peptidase_M20_dimer"/>
</dbReference>